<proteinExistence type="predicted"/>
<dbReference type="AlphaFoldDB" id="A0A5R9EC12"/>
<dbReference type="Proteomes" id="UP000305921">
    <property type="component" value="Unassembled WGS sequence"/>
</dbReference>
<comment type="caution">
    <text evidence="2">The sequence shown here is derived from an EMBL/GenBank/DDBJ whole genome shotgun (WGS) entry which is preliminary data.</text>
</comment>
<evidence type="ECO:0000313" key="2">
    <source>
        <dbReference type="EMBL" id="TLQ47731.1"/>
    </source>
</evidence>
<dbReference type="RefSeq" id="WP_138057006.1">
    <property type="nucleotide sequence ID" value="NZ_VAWE01000001.1"/>
</dbReference>
<protein>
    <submittedName>
        <fullName evidence="2">Uncharacterized protein</fullName>
    </submittedName>
</protein>
<sequence>MPEGHRAFAHLRVLFTHAMLAEPRLALGRLAPLGPLMAEPCHRNVQMFLDLGRSFPPEYPVTTPVEETVLDEHALARMLDYGLIAPRLTSLYEFSAASLDEPRLTTLLDDGIPSYAWPHTDVAIWYVGNTGRHLRAIARASGAHLRRGPSPVRPPHRGRRR</sequence>
<evidence type="ECO:0000256" key="1">
    <source>
        <dbReference type="SAM" id="MobiDB-lite"/>
    </source>
</evidence>
<name>A0A5R9EC12_9ACTN</name>
<organism evidence="2 3">
    <name type="scientific">Streptomyces marianii</name>
    <dbReference type="NCBI Taxonomy" id="1817406"/>
    <lineage>
        <taxon>Bacteria</taxon>
        <taxon>Bacillati</taxon>
        <taxon>Actinomycetota</taxon>
        <taxon>Actinomycetes</taxon>
        <taxon>Kitasatosporales</taxon>
        <taxon>Streptomycetaceae</taxon>
        <taxon>Streptomyces</taxon>
    </lineage>
</organism>
<accession>A0A5R9EC12</accession>
<gene>
    <name evidence="2" type="ORF">FEF34_36665</name>
</gene>
<keyword evidence="3" id="KW-1185">Reference proteome</keyword>
<dbReference type="EMBL" id="VAWE01000001">
    <property type="protein sequence ID" value="TLQ47731.1"/>
    <property type="molecule type" value="Genomic_DNA"/>
</dbReference>
<feature type="region of interest" description="Disordered" evidence="1">
    <location>
        <begin position="142"/>
        <end position="161"/>
    </location>
</feature>
<reference evidence="2 3" key="1">
    <citation type="submission" date="2019-05" db="EMBL/GenBank/DDBJ databases">
        <title>Streptomyces marianii sp. nov., a novel marine actinomycete from southern coast of India.</title>
        <authorList>
            <person name="Iniyan A.M."/>
            <person name="Wink J."/>
            <person name="Ramprasad E."/>
            <person name="Ramana C.V."/>
            <person name="Bunk B."/>
            <person name="Sproer C."/>
            <person name="Joseph F.-J.R.S."/>
            <person name="Vincent S.G.P."/>
        </authorList>
    </citation>
    <scope>NUCLEOTIDE SEQUENCE [LARGE SCALE GENOMIC DNA]</scope>
    <source>
        <strain evidence="2 3">ICN19</strain>
    </source>
</reference>
<dbReference type="OrthoDB" id="6099217at2"/>
<evidence type="ECO:0000313" key="3">
    <source>
        <dbReference type="Proteomes" id="UP000305921"/>
    </source>
</evidence>